<evidence type="ECO:0000256" key="6">
    <source>
        <dbReference type="ARBA" id="ARBA00023136"/>
    </source>
</evidence>
<keyword evidence="4 7" id="KW-0812">Transmembrane</keyword>
<evidence type="ECO:0000256" key="5">
    <source>
        <dbReference type="ARBA" id="ARBA00022989"/>
    </source>
</evidence>
<comment type="caution">
    <text evidence="8">The sequence shown here is derived from an EMBL/GenBank/DDBJ whole genome shotgun (WGS) entry which is preliminary data.</text>
</comment>
<dbReference type="InterPro" id="IPR052031">
    <property type="entry name" value="Membrane_Transporter-Flippase"/>
</dbReference>
<evidence type="ECO:0000313" key="9">
    <source>
        <dbReference type="Proteomes" id="UP000886723"/>
    </source>
</evidence>
<dbReference type="AlphaFoldDB" id="A0A9D1T7W7"/>
<evidence type="ECO:0000256" key="1">
    <source>
        <dbReference type="ARBA" id="ARBA00004651"/>
    </source>
</evidence>
<name>A0A9D1T7W7_9FIRM</name>
<keyword evidence="3" id="KW-1003">Cell membrane</keyword>
<keyword evidence="5 7" id="KW-1133">Transmembrane helix</keyword>
<feature type="transmembrane region" description="Helical" evidence="7">
    <location>
        <begin position="98"/>
        <end position="124"/>
    </location>
</feature>
<dbReference type="GO" id="GO:0005886">
    <property type="term" value="C:plasma membrane"/>
    <property type="evidence" value="ECO:0007669"/>
    <property type="project" value="UniProtKB-SubCell"/>
</dbReference>
<organism evidence="8 9">
    <name type="scientific">Candidatus Pullilachnospira stercoravium</name>
    <dbReference type="NCBI Taxonomy" id="2840913"/>
    <lineage>
        <taxon>Bacteria</taxon>
        <taxon>Bacillati</taxon>
        <taxon>Bacillota</taxon>
        <taxon>Clostridia</taxon>
        <taxon>Lachnospirales</taxon>
        <taxon>Lachnospiraceae</taxon>
        <taxon>Lachnospiraceae incertae sedis</taxon>
        <taxon>Candidatus Pullilachnospira</taxon>
    </lineage>
</organism>
<dbReference type="EMBL" id="DVON01000268">
    <property type="protein sequence ID" value="HIV13948.1"/>
    <property type="molecule type" value="Genomic_DNA"/>
</dbReference>
<evidence type="ECO:0000256" key="2">
    <source>
        <dbReference type="ARBA" id="ARBA00022448"/>
    </source>
</evidence>
<gene>
    <name evidence="8" type="ORF">IAA63_12540</name>
</gene>
<feature type="transmembrane region" description="Helical" evidence="7">
    <location>
        <begin position="63"/>
        <end position="86"/>
    </location>
</feature>
<dbReference type="PANTHER" id="PTHR43549">
    <property type="entry name" value="MULTIDRUG RESISTANCE PROTEIN YPNP-RELATED"/>
    <property type="match status" value="1"/>
</dbReference>
<dbReference type="GO" id="GO:0015297">
    <property type="term" value="F:antiporter activity"/>
    <property type="evidence" value="ECO:0007669"/>
    <property type="project" value="InterPro"/>
</dbReference>
<sequence>MKEKEKLSDDFTTGSIAGKLLKFMLPVLGALILQAMYGAVDLLVVGQFGTDEGISGVATGSNIINLLTFLVTGLTMGVTVLISRYLGEGSSGKIGKVIGGAICFFLALAVVMMAVTLAFAPVFASWLQAPEEAYDLTVTYVRICGAG</sequence>
<dbReference type="GO" id="GO:0042910">
    <property type="term" value="F:xenobiotic transmembrane transporter activity"/>
    <property type="evidence" value="ECO:0007669"/>
    <property type="project" value="InterPro"/>
</dbReference>
<evidence type="ECO:0000256" key="4">
    <source>
        <dbReference type="ARBA" id="ARBA00022692"/>
    </source>
</evidence>
<keyword evidence="6 7" id="KW-0472">Membrane</keyword>
<dbReference type="PANTHER" id="PTHR43549:SF3">
    <property type="entry name" value="MULTIDRUG RESISTANCE PROTEIN YPNP-RELATED"/>
    <property type="match status" value="1"/>
</dbReference>
<protein>
    <submittedName>
        <fullName evidence="8">MATE family efflux transporter</fullName>
    </submittedName>
</protein>
<feature type="transmembrane region" description="Helical" evidence="7">
    <location>
        <begin position="20"/>
        <end position="43"/>
    </location>
</feature>
<accession>A0A9D1T7W7</accession>
<evidence type="ECO:0000256" key="3">
    <source>
        <dbReference type="ARBA" id="ARBA00022475"/>
    </source>
</evidence>
<reference evidence="8" key="1">
    <citation type="submission" date="2020-10" db="EMBL/GenBank/DDBJ databases">
        <authorList>
            <person name="Gilroy R."/>
        </authorList>
    </citation>
    <scope>NUCLEOTIDE SEQUENCE</scope>
    <source>
        <strain evidence="8">ChiBcec2-4451</strain>
    </source>
</reference>
<dbReference type="Proteomes" id="UP000886723">
    <property type="component" value="Unassembled WGS sequence"/>
</dbReference>
<evidence type="ECO:0000256" key="7">
    <source>
        <dbReference type="SAM" id="Phobius"/>
    </source>
</evidence>
<feature type="non-terminal residue" evidence="8">
    <location>
        <position position="147"/>
    </location>
</feature>
<keyword evidence="2" id="KW-0813">Transport</keyword>
<reference evidence="8" key="2">
    <citation type="journal article" date="2021" name="PeerJ">
        <title>Extensive microbial diversity within the chicken gut microbiome revealed by metagenomics and culture.</title>
        <authorList>
            <person name="Gilroy R."/>
            <person name="Ravi A."/>
            <person name="Getino M."/>
            <person name="Pursley I."/>
            <person name="Horton D.L."/>
            <person name="Alikhan N.F."/>
            <person name="Baker D."/>
            <person name="Gharbi K."/>
            <person name="Hall N."/>
            <person name="Watson M."/>
            <person name="Adriaenssens E.M."/>
            <person name="Foster-Nyarko E."/>
            <person name="Jarju S."/>
            <person name="Secka A."/>
            <person name="Antonio M."/>
            <person name="Oren A."/>
            <person name="Chaudhuri R.R."/>
            <person name="La Ragione R."/>
            <person name="Hildebrand F."/>
            <person name="Pallen M.J."/>
        </authorList>
    </citation>
    <scope>NUCLEOTIDE SEQUENCE</scope>
    <source>
        <strain evidence="8">ChiBcec2-4451</strain>
    </source>
</reference>
<dbReference type="InterPro" id="IPR002528">
    <property type="entry name" value="MATE_fam"/>
</dbReference>
<proteinExistence type="predicted"/>
<comment type="subcellular location">
    <subcellularLocation>
        <location evidence="1">Cell membrane</location>
        <topology evidence="1">Multi-pass membrane protein</topology>
    </subcellularLocation>
</comment>
<evidence type="ECO:0000313" key="8">
    <source>
        <dbReference type="EMBL" id="HIV13948.1"/>
    </source>
</evidence>
<dbReference type="Pfam" id="PF01554">
    <property type="entry name" value="MatE"/>
    <property type="match status" value="1"/>
</dbReference>